<dbReference type="AlphaFoldDB" id="A0A1H9AY22"/>
<evidence type="ECO:0000256" key="1">
    <source>
        <dbReference type="SAM" id="Phobius"/>
    </source>
</evidence>
<gene>
    <name evidence="2" type="ORF">SAMN04487977_101512</name>
</gene>
<dbReference type="EMBL" id="FOFU01000001">
    <property type="protein sequence ID" value="SEP81644.1"/>
    <property type="molecule type" value="Genomic_DNA"/>
</dbReference>
<keyword evidence="3" id="KW-1185">Reference proteome</keyword>
<reference evidence="2 3" key="1">
    <citation type="submission" date="2016-10" db="EMBL/GenBank/DDBJ databases">
        <authorList>
            <person name="de Groot N.N."/>
        </authorList>
    </citation>
    <scope>NUCLEOTIDE SEQUENCE [LARGE SCALE GENOMIC DNA]</scope>
    <source>
        <strain evidence="2 3">B25</strain>
    </source>
</reference>
<keyword evidence="1" id="KW-0472">Membrane</keyword>
<evidence type="ECO:0000313" key="3">
    <source>
        <dbReference type="Proteomes" id="UP000182360"/>
    </source>
</evidence>
<name>A0A1H9AY22_9SPIR</name>
<keyword evidence="1" id="KW-0812">Transmembrane</keyword>
<dbReference type="Proteomes" id="UP000182360">
    <property type="component" value="Unassembled WGS sequence"/>
</dbReference>
<accession>A0A1H9AY22</accession>
<keyword evidence="1" id="KW-1133">Transmembrane helix</keyword>
<protein>
    <submittedName>
        <fullName evidence="2">Uncharacterized protein</fullName>
    </submittedName>
</protein>
<evidence type="ECO:0000313" key="2">
    <source>
        <dbReference type="EMBL" id="SEP81644.1"/>
    </source>
</evidence>
<organism evidence="2 3">
    <name type="scientific">Treponema bryantii</name>
    <dbReference type="NCBI Taxonomy" id="163"/>
    <lineage>
        <taxon>Bacteria</taxon>
        <taxon>Pseudomonadati</taxon>
        <taxon>Spirochaetota</taxon>
        <taxon>Spirochaetia</taxon>
        <taxon>Spirochaetales</taxon>
        <taxon>Treponemataceae</taxon>
        <taxon>Treponema</taxon>
    </lineage>
</organism>
<feature type="transmembrane region" description="Helical" evidence="1">
    <location>
        <begin position="6"/>
        <end position="27"/>
    </location>
</feature>
<sequence>MIKILYAVLSIALFPIIVIVLGVYMWITCFIDFMKE</sequence>
<proteinExistence type="predicted"/>